<evidence type="ECO:0000313" key="1">
    <source>
        <dbReference type="EMBL" id="CAG8455038.1"/>
    </source>
</evidence>
<accession>A0ACA9K6E6</accession>
<organism evidence="1 2">
    <name type="scientific">Acaulospora colombiana</name>
    <dbReference type="NCBI Taxonomy" id="27376"/>
    <lineage>
        <taxon>Eukaryota</taxon>
        <taxon>Fungi</taxon>
        <taxon>Fungi incertae sedis</taxon>
        <taxon>Mucoromycota</taxon>
        <taxon>Glomeromycotina</taxon>
        <taxon>Glomeromycetes</taxon>
        <taxon>Diversisporales</taxon>
        <taxon>Acaulosporaceae</taxon>
        <taxon>Acaulospora</taxon>
    </lineage>
</organism>
<sequence>MGKIEHIGIQEFENIEMVQYITSINDVTLIRQNKLGVDNRGEKGATEMGPTEKEMEWEKLQLDNVNHIIYAPPIRRSLDRNLEKGLAYMEDQMLIFGVI</sequence>
<name>A0ACA9K6E6_9GLOM</name>
<dbReference type="Proteomes" id="UP000789525">
    <property type="component" value="Unassembled WGS sequence"/>
</dbReference>
<keyword evidence="2" id="KW-1185">Reference proteome</keyword>
<reference evidence="1" key="1">
    <citation type="submission" date="2021-06" db="EMBL/GenBank/DDBJ databases">
        <authorList>
            <person name="Kallberg Y."/>
            <person name="Tangrot J."/>
            <person name="Rosling A."/>
        </authorList>
    </citation>
    <scope>NUCLEOTIDE SEQUENCE</scope>
    <source>
        <strain evidence="1">CL356</strain>
    </source>
</reference>
<dbReference type="EMBL" id="CAJVPT010001022">
    <property type="protein sequence ID" value="CAG8455038.1"/>
    <property type="molecule type" value="Genomic_DNA"/>
</dbReference>
<protein>
    <submittedName>
        <fullName evidence="1">12750_t:CDS:1</fullName>
    </submittedName>
</protein>
<proteinExistence type="predicted"/>
<evidence type="ECO:0000313" key="2">
    <source>
        <dbReference type="Proteomes" id="UP000789525"/>
    </source>
</evidence>
<comment type="caution">
    <text evidence="1">The sequence shown here is derived from an EMBL/GenBank/DDBJ whole genome shotgun (WGS) entry which is preliminary data.</text>
</comment>
<gene>
    <name evidence="1" type="ORF">ACOLOM_LOCUS929</name>
</gene>